<keyword evidence="2" id="KW-1185">Reference proteome</keyword>
<organism evidence="1 2">
    <name type="scientific">Qipengyuania profundimaris</name>
    <dbReference type="NCBI Taxonomy" id="3067652"/>
    <lineage>
        <taxon>Bacteria</taxon>
        <taxon>Pseudomonadati</taxon>
        <taxon>Pseudomonadota</taxon>
        <taxon>Alphaproteobacteria</taxon>
        <taxon>Sphingomonadales</taxon>
        <taxon>Erythrobacteraceae</taxon>
        <taxon>Qipengyuania</taxon>
    </lineage>
</organism>
<accession>A0ABT9HTW1</accession>
<comment type="caution">
    <text evidence="1">The sequence shown here is derived from an EMBL/GenBank/DDBJ whole genome shotgun (WGS) entry which is preliminary data.</text>
</comment>
<evidence type="ECO:0000313" key="2">
    <source>
        <dbReference type="Proteomes" id="UP001240639"/>
    </source>
</evidence>
<protein>
    <recommendedName>
        <fullName evidence="3">Restriction endonuclease</fullName>
    </recommendedName>
</protein>
<reference evidence="1 2" key="1">
    <citation type="submission" date="2023-08" db="EMBL/GenBank/DDBJ databases">
        <title>genomic of G39.</title>
        <authorList>
            <person name="Wang Y."/>
        </authorList>
    </citation>
    <scope>NUCLEOTIDE SEQUENCE [LARGE SCALE GENOMIC DNA]</scope>
    <source>
        <strain evidence="1 2">G39</strain>
    </source>
</reference>
<name>A0ABT9HTW1_9SPHN</name>
<dbReference type="EMBL" id="JAVAIM010000001">
    <property type="protein sequence ID" value="MDP4576123.1"/>
    <property type="molecule type" value="Genomic_DNA"/>
</dbReference>
<gene>
    <name evidence="1" type="ORF">Q9K02_13350</name>
</gene>
<dbReference type="RefSeq" id="WP_305933339.1">
    <property type="nucleotide sequence ID" value="NZ_JAVAIM010000001.1"/>
</dbReference>
<dbReference type="Proteomes" id="UP001240639">
    <property type="component" value="Unassembled WGS sequence"/>
</dbReference>
<evidence type="ECO:0008006" key="3">
    <source>
        <dbReference type="Google" id="ProtNLM"/>
    </source>
</evidence>
<sequence length="189" mass="21215">MRTGFLLHRIARGGYTRNMDADLKSRLMSALFDKPLVTNTFRGTLVEAILAQVLEPEWRWCSADLASHDFENGAGVRLEVKQSAALQSWHEPSLRPNRGRFDIEARTGRYEGLHWIDEPGRAAQIYVFGWHGVADPQRADHREPAQWQFHAVRAADLSDQKTIALSRVGAMAEPCAIGEIAERVRALAA</sequence>
<evidence type="ECO:0000313" key="1">
    <source>
        <dbReference type="EMBL" id="MDP4576123.1"/>
    </source>
</evidence>
<proteinExistence type="predicted"/>